<feature type="non-terminal residue" evidence="1">
    <location>
        <position position="1"/>
    </location>
</feature>
<name>Q7M1E8_9ROSA</name>
<protein>
    <submittedName>
        <fullName evidence="1">Pollen major allergen Par o I</fullName>
    </submittedName>
</protein>
<sequence>ATGKVVQGAMPP</sequence>
<dbReference type="Allergome" id="3397">
    <property type="allergen name" value="Par o 1.0101"/>
</dbReference>
<dbReference type="PIR" id="A53252">
    <property type="entry name" value="A53252"/>
</dbReference>
<keyword id="KW-0903">Direct protein sequencing</keyword>
<proteinExistence type="evidence at protein level"/>
<feature type="non-terminal residue" evidence="1">
    <location>
        <position position="12"/>
    </location>
</feature>
<accession>Q7M1E8</accession>
<evidence type="ECO:0000313" key="1">
    <source>
        <dbReference type="PIR" id="A53252"/>
    </source>
</evidence>
<reference evidence="1" key="1">
    <citation type="journal article" date="1991" name="Int. Arch. Allergy Appl. Immunol.">
        <title>Purification and characterization of Par o I, major allergen of Parietaria officinalis pollen.</title>
        <authorList>
            <person name="Oreste U."/>
            <person name="Coscia M.R."/>
            <person name="Scotto d'Abusco A."/>
            <person name="Santonastaso V."/>
            <person name="Ruffilli A."/>
        </authorList>
    </citation>
    <scope>PROTEIN SEQUENCE</scope>
</reference>
<organism evidence="1">
    <name type="scientific">Parietaria officinalis</name>
    <dbReference type="NCBI Taxonomy" id="13187"/>
    <lineage>
        <taxon>Eukaryota</taxon>
        <taxon>Viridiplantae</taxon>
        <taxon>Streptophyta</taxon>
        <taxon>Embryophyta</taxon>
        <taxon>Tracheophyta</taxon>
        <taxon>Spermatophyta</taxon>
        <taxon>Magnoliopsida</taxon>
        <taxon>eudicotyledons</taxon>
        <taxon>Gunneridae</taxon>
        <taxon>Pentapetalae</taxon>
        <taxon>rosids</taxon>
        <taxon>fabids</taxon>
        <taxon>Rosales</taxon>
        <taxon>Urticaceae</taxon>
        <taxon>Parietaria</taxon>
    </lineage>
</organism>